<dbReference type="Gene3D" id="2.30.110.10">
    <property type="entry name" value="Electron Transport, Fmn-binding Protein, Chain A"/>
    <property type="match status" value="1"/>
</dbReference>
<dbReference type="EMBL" id="OCMT01000003">
    <property type="protein sequence ID" value="SOD17400.1"/>
    <property type="molecule type" value="Genomic_DNA"/>
</dbReference>
<gene>
    <name evidence="1" type="ORF">SAMN06297358_2523</name>
</gene>
<evidence type="ECO:0000313" key="2">
    <source>
        <dbReference type="Proteomes" id="UP000219281"/>
    </source>
</evidence>
<sequence>MYKVGSFLEKDIDKLIAFIEAHPFAVLIGANQNVPSATQVPLQVKKDGDVVKLIGHVMRKTDHHEAFETNENILVLFHGAHAYVSASVYENPESASTWNYSSVQAKGKIKLLDNDETRKVIEDLTNQYEGHHSPAAFHRMSDDYINKHLKAIAGFEITVTDLEGVFKLSQNHPQVNKEAIVKELSQSEDVQAQEVSRQMKDGLQ</sequence>
<dbReference type="OrthoDB" id="9794948at2"/>
<dbReference type="Pfam" id="PF04299">
    <property type="entry name" value="FMN_bind_2"/>
    <property type="match status" value="1"/>
</dbReference>
<accession>A0A286A663</accession>
<evidence type="ECO:0000313" key="1">
    <source>
        <dbReference type="EMBL" id="SOD17400.1"/>
    </source>
</evidence>
<proteinExistence type="predicted"/>
<dbReference type="Proteomes" id="UP000219281">
    <property type="component" value="Unassembled WGS sequence"/>
</dbReference>
<dbReference type="PANTHER" id="PTHR35802:SF1">
    <property type="entry name" value="PROTEASE SYNTHASE AND SPORULATION PROTEIN PAI 2"/>
    <property type="match status" value="1"/>
</dbReference>
<dbReference type="PANTHER" id="PTHR35802">
    <property type="entry name" value="PROTEASE SYNTHASE AND SPORULATION PROTEIN PAI 2"/>
    <property type="match status" value="1"/>
</dbReference>
<dbReference type="InterPro" id="IPR012349">
    <property type="entry name" value="Split_barrel_FMN-bd"/>
</dbReference>
<organism evidence="1 2">
    <name type="scientific">Pedobacter xixiisoli</name>
    <dbReference type="NCBI Taxonomy" id="1476464"/>
    <lineage>
        <taxon>Bacteria</taxon>
        <taxon>Pseudomonadati</taxon>
        <taxon>Bacteroidota</taxon>
        <taxon>Sphingobacteriia</taxon>
        <taxon>Sphingobacteriales</taxon>
        <taxon>Sphingobacteriaceae</taxon>
        <taxon>Pedobacter</taxon>
    </lineage>
</organism>
<protein>
    <submittedName>
        <fullName evidence="1">Negative transcriptional regulator, PaiB family</fullName>
    </submittedName>
</protein>
<dbReference type="SUPFAM" id="SSF50475">
    <property type="entry name" value="FMN-binding split barrel"/>
    <property type="match status" value="1"/>
</dbReference>
<dbReference type="RefSeq" id="WP_097132375.1">
    <property type="nucleotide sequence ID" value="NZ_OCMT01000003.1"/>
</dbReference>
<reference evidence="2" key="1">
    <citation type="submission" date="2017-09" db="EMBL/GenBank/DDBJ databases">
        <authorList>
            <person name="Varghese N."/>
            <person name="Submissions S."/>
        </authorList>
    </citation>
    <scope>NUCLEOTIDE SEQUENCE [LARGE SCALE GENOMIC DNA]</scope>
    <source>
        <strain evidence="2">CGMCC 1.12803</strain>
    </source>
</reference>
<dbReference type="PIRSF" id="PIRSF010372">
    <property type="entry name" value="PaiB"/>
    <property type="match status" value="1"/>
</dbReference>
<dbReference type="InterPro" id="IPR007396">
    <property type="entry name" value="TR_PAI2-type"/>
</dbReference>
<keyword evidence="2" id="KW-1185">Reference proteome</keyword>
<name>A0A286A663_9SPHI</name>
<dbReference type="AlphaFoldDB" id="A0A286A663"/>